<dbReference type="GO" id="GO:0016020">
    <property type="term" value="C:membrane"/>
    <property type="evidence" value="ECO:0007669"/>
    <property type="project" value="TreeGrafter"/>
</dbReference>
<proteinExistence type="inferred from homology"/>
<evidence type="ECO:0000256" key="11">
    <source>
        <dbReference type="PROSITE-ProRule" id="PRU01330"/>
    </source>
</evidence>
<feature type="binding site" evidence="7">
    <location>
        <begin position="256"/>
        <end position="257"/>
    </location>
    <ligand>
        <name>L-glutamate</name>
        <dbReference type="ChEBI" id="CHEBI:29985"/>
    </ligand>
</feature>
<feature type="binding site" evidence="8">
    <location>
        <begin position="263"/>
        <end position="265"/>
    </location>
    <ligand>
        <name>ATP</name>
        <dbReference type="ChEBI" id="CHEBI:30616"/>
    </ligand>
</feature>
<accession>E0STY7</accession>
<dbReference type="SUPFAM" id="SSF54368">
    <property type="entry name" value="Glutamine synthetase, N-terminal domain"/>
    <property type="match status" value="1"/>
</dbReference>
<dbReference type="GO" id="GO:0004356">
    <property type="term" value="F:glutamine synthetase activity"/>
    <property type="evidence" value="ECO:0007669"/>
    <property type="project" value="UniProtKB-EC"/>
</dbReference>
<evidence type="ECO:0000256" key="14">
    <source>
        <dbReference type="RuleBase" id="RU004356"/>
    </source>
</evidence>
<comment type="subcellular location">
    <subcellularLocation>
        <location evidence="1 13">Cytoplasm</location>
    </subcellularLocation>
</comment>
<dbReference type="Gene3D" id="3.30.590.10">
    <property type="entry name" value="Glutamine synthetase/guanido kinase, catalytic domain"/>
    <property type="match status" value="1"/>
</dbReference>
<evidence type="ECO:0000259" key="16">
    <source>
        <dbReference type="PROSITE" id="PS51987"/>
    </source>
</evidence>
<comment type="cofactor">
    <cofactor evidence="9">
        <name>Mg(2+)</name>
        <dbReference type="ChEBI" id="CHEBI:18420"/>
    </cofactor>
    <text evidence="9">Binds 2 Mg(2+) ions per subunit.</text>
</comment>
<evidence type="ECO:0000313" key="17">
    <source>
        <dbReference type="EMBL" id="ADM27753.1"/>
    </source>
</evidence>
<sequence length="463" mass="52889">MSILTIELIERVKSSRIRWLDLQFTDLLGYLRHVTISTDMLTPDSVRDSLGKLDGSSVKGFVGVEESDLVLKPFPETFALIPWVEGLGRVICGVYFQGDRLSRDPRYVAEKIDSMLVSQGLKPFVSAELEFYIFDKVSVSIDSWRQFFEIMSSEAPWNGTAFVNRTKDGYYSVYPKDRFYELKMEIGDVLKKYFGIDIEVVHHEVAAASQHEINFRGGMTTWEADAIQTVKFVVRAMAFRKGYIATFMPKPIYGDNGSGMHVHVSIWRGDDNLFYDENDGYAHLSEYARYFIGGLIEHGRALSAIVNPTVNSYKRLVPGYEAPIYLVWSRGNRSAAIRVPMYSNSKRSIRIEYRPPDPSANPYLALVAILLAGLDGVKKKISPGDPVDENIYKLSPERRKALGVKELPRSLDEALDELESDYEWLKPIFSQDLIESYIELKREEARKIMSYPTPIEIYHYLDV</sequence>
<feature type="binding site" evidence="7">
    <location>
        <position position="333"/>
    </location>
    <ligand>
        <name>L-glutamate</name>
        <dbReference type="ChEBI" id="CHEBI:29985"/>
    </ligand>
</feature>
<dbReference type="Gene3D" id="3.10.20.70">
    <property type="entry name" value="Glutamine synthetase, N-terminal domain"/>
    <property type="match status" value="1"/>
</dbReference>
<dbReference type="PROSITE" id="PS51986">
    <property type="entry name" value="GS_BETA_GRASP"/>
    <property type="match status" value="1"/>
</dbReference>
<feature type="binding site" evidence="9">
    <location>
        <position position="130"/>
    </location>
    <ligand>
        <name>Mg(2+)</name>
        <dbReference type="ChEBI" id="CHEBI:18420"/>
        <label>1</label>
    </ligand>
</feature>
<keyword evidence="4 14" id="KW-0436">Ligase</keyword>
<dbReference type="InterPro" id="IPR014746">
    <property type="entry name" value="Gln_synth/guanido_kin_cat_dom"/>
</dbReference>
<dbReference type="KEGG" id="iag:Igag_0937"/>
<evidence type="ECO:0000256" key="9">
    <source>
        <dbReference type="PIRSR" id="PIRSR604809-3"/>
    </source>
</evidence>
<feature type="modified residue" description="O-AMP-tyrosine" evidence="10">
    <location>
        <position position="392"/>
    </location>
</feature>
<evidence type="ECO:0000313" key="18">
    <source>
        <dbReference type="Proteomes" id="UP000001304"/>
    </source>
</evidence>
<organism evidence="17 18">
    <name type="scientific">Ignisphaera aggregans (strain DSM 17230 / JCM 13409 / AQ1.S1)</name>
    <dbReference type="NCBI Taxonomy" id="583356"/>
    <lineage>
        <taxon>Archaea</taxon>
        <taxon>Thermoproteota</taxon>
        <taxon>Thermoprotei</taxon>
        <taxon>Desulfurococcales</taxon>
        <taxon>Desulfurococcaceae</taxon>
        <taxon>Ignisphaera</taxon>
    </lineage>
</organism>
<evidence type="ECO:0000256" key="13">
    <source>
        <dbReference type="RuleBase" id="RU000385"/>
    </source>
</evidence>
<keyword evidence="5 8" id="KW-0547">Nucleotide-binding</keyword>
<dbReference type="NCBIfam" id="TIGR00653">
    <property type="entry name" value="GlnA"/>
    <property type="match status" value="1"/>
</dbReference>
<dbReference type="EC" id="6.3.1.2" evidence="14"/>
<dbReference type="Pfam" id="PF00120">
    <property type="entry name" value="Gln-synt_C"/>
    <property type="match status" value="1"/>
</dbReference>
<dbReference type="InterPro" id="IPR027302">
    <property type="entry name" value="Gln_synth_N_conserv_site"/>
</dbReference>
<feature type="binding site" evidence="9">
    <location>
        <position position="204"/>
    </location>
    <ligand>
        <name>Mg(2+)</name>
        <dbReference type="ChEBI" id="CHEBI:18420"/>
        <label>1</label>
    </ligand>
</feature>
<name>E0STY7_IGNAA</name>
<dbReference type="Pfam" id="PF03951">
    <property type="entry name" value="Gln-synt_N"/>
    <property type="match status" value="1"/>
</dbReference>
<evidence type="ECO:0000256" key="12">
    <source>
        <dbReference type="RuleBase" id="RU000384"/>
    </source>
</evidence>
<dbReference type="SMART" id="SM01230">
    <property type="entry name" value="Gln-synt_C"/>
    <property type="match status" value="1"/>
</dbReference>
<reference evidence="17 18" key="1">
    <citation type="journal article" date="2010" name="Stand. Genomic Sci.">
        <title>Complete genome sequence of Ignisphaera aggregans type strain (AQ1.S1).</title>
        <authorList>
            <person name="Goker M."/>
            <person name="Held B."/>
            <person name="Lapidus A."/>
            <person name="Nolan M."/>
            <person name="Spring S."/>
            <person name="Yasawong M."/>
            <person name="Lucas S."/>
            <person name="Glavina Del Rio T."/>
            <person name="Tice H."/>
            <person name="Cheng J.F."/>
            <person name="Goodwin L."/>
            <person name="Tapia R."/>
            <person name="Pitluck S."/>
            <person name="Liolios K."/>
            <person name="Ivanova N."/>
            <person name="Mavromatis K."/>
            <person name="Mikhailova N."/>
            <person name="Pati A."/>
            <person name="Chen A."/>
            <person name="Palaniappan K."/>
            <person name="Brambilla E."/>
            <person name="Land M."/>
            <person name="Hauser L."/>
            <person name="Chang Y.J."/>
            <person name="Jeffries C.D."/>
            <person name="Brettin T."/>
            <person name="Detter J.C."/>
            <person name="Han C."/>
            <person name="Rohde M."/>
            <person name="Sikorski J."/>
            <person name="Woyke T."/>
            <person name="Bristow J."/>
            <person name="Eisen J.A."/>
            <person name="Markowitz V."/>
            <person name="Hugenholtz P."/>
            <person name="Kyrpides N.C."/>
            <person name="Klenk H.P."/>
        </authorList>
    </citation>
    <scope>NUCLEOTIDE SEQUENCE [LARGE SCALE GENOMIC DNA]</scope>
    <source>
        <strain evidence="18">DSM 17230 / JCM 13409 / AQ1.S1</strain>
    </source>
</reference>
<evidence type="ECO:0000256" key="7">
    <source>
        <dbReference type="PIRSR" id="PIRSR604809-1"/>
    </source>
</evidence>
<dbReference type="PROSITE" id="PS00181">
    <property type="entry name" value="GLNA_ATP"/>
    <property type="match status" value="1"/>
</dbReference>
<feature type="binding site" evidence="9">
    <location>
        <position position="128"/>
    </location>
    <ligand>
        <name>Mg(2+)</name>
        <dbReference type="ChEBI" id="CHEBI:18420"/>
        <label>1</label>
    </ligand>
</feature>
<feature type="domain" description="GS beta-grasp" evidence="15">
    <location>
        <begin position="15"/>
        <end position="100"/>
    </location>
</feature>
<feature type="binding site" evidence="7">
    <location>
        <position position="315"/>
    </location>
    <ligand>
        <name>L-glutamate</name>
        <dbReference type="ChEBI" id="CHEBI:29985"/>
    </ligand>
</feature>
<keyword evidence="9" id="KW-0479">Metal-binding</keyword>
<feature type="binding site" evidence="9">
    <location>
        <position position="261"/>
    </location>
    <ligand>
        <name>Mg(2+)</name>
        <dbReference type="ChEBI" id="CHEBI:18420"/>
        <label>1</label>
    </ligand>
</feature>
<dbReference type="SUPFAM" id="SSF55931">
    <property type="entry name" value="Glutamine synthetase/guanido kinase"/>
    <property type="match status" value="1"/>
</dbReference>
<feature type="binding site" evidence="9">
    <location>
        <position position="212"/>
    </location>
    <ligand>
        <name>Mg(2+)</name>
        <dbReference type="ChEBI" id="CHEBI:18420"/>
        <label>1</label>
    </ligand>
</feature>
<keyword evidence="18" id="KW-1185">Reference proteome</keyword>
<evidence type="ECO:0000256" key="2">
    <source>
        <dbReference type="ARBA" id="ARBA00009897"/>
    </source>
</evidence>
<dbReference type="InterPro" id="IPR008147">
    <property type="entry name" value="Gln_synt_N"/>
</dbReference>
<gene>
    <name evidence="17" type="ordered locus">Igag_0937</name>
</gene>
<dbReference type="InterPro" id="IPR027303">
    <property type="entry name" value="Gln_synth_gly_rich_site"/>
</dbReference>
<evidence type="ECO:0000256" key="4">
    <source>
        <dbReference type="ARBA" id="ARBA00022598"/>
    </source>
</evidence>
<dbReference type="STRING" id="583356.Igag_0937"/>
<evidence type="ECO:0000256" key="1">
    <source>
        <dbReference type="ARBA" id="ARBA00004496"/>
    </source>
</evidence>
<dbReference type="BioCyc" id="IAGG583356:GHAH-920-MONOMER"/>
<dbReference type="InterPro" id="IPR036651">
    <property type="entry name" value="Gln_synt_N_sf"/>
</dbReference>
<dbReference type="PANTHER" id="PTHR43407:SF1">
    <property type="entry name" value="LENGSIN"/>
    <property type="match status" value="1"/>
</dbReference>
<dbReference type="GO" id="GO:0006542">
    <property type="term" value="P:glutamine biosynthetic process"/>
    <property type="evidence" value="ECO:0007669"/>
    <property type="project" value="InterPro"/>
</dbReference>
<keyword evidence="9" id="KW-0460">Magnesium</keyword>
<keyword evidence="3 13" id="KW-0963">Cytoplasm</keyword>
<dbReference type="GO" id="GO:0005737">
    <property type="term" value="C:cytoplasm"/>
    <property type="evidence" value="ECO:0007669"/>
    <property type="project" value="UniProtKB-SubCell"/>
</dbReference>
<keyword evidence="6 8" id="KW-0067">ATP-binding</keyword>
<evidence type="ECO:0000256" key="5">
    <source>
        <dbReference type="ARBA" id="ARBA00022741"/>
    </source>
</evidence>
<dbReference type="EMBL" id="CP002098">
    <property type="protein sequence ID" value="ADM27753.1"/>
    <property type="molecule type" value="Genomic_DNA"/>
</dbReference>
<feature type="binding site" evidence="7">
    <location>
        <position position="354"/>
    </location>
    <ligand>
        <name>L-glutamate</name>
        <dbReference type="ChEBI" id="CHEBI:29985"/>
    </ligand>
</feature>
<feature type="domain" description="GS catalytic" evidence="16">
    <location>
        <begin position="105"/>
        <end position="463"/>
    </location>
</feature>
<dbReference type="PANTHER" id="PTHR43407">
    <property type="entry name" value="GLUTAMINE SYNTHETASE"/>
    <property type="match status" value="1"/>
</dbReference>
<dbReference type="GO" id="GO:0005524">
    <property type="term" value="F:ATP binding"/>
    <property type="evidence" value="ECO:0007669"/>
    <property type="project" value="UniProtKB-KW"/>
</dbReference>
<evidence type="ECO:0000259" key="15">
    <source>
        <dbReference type="PROSITE" id="PS51986"/>
    </source>
</evidence>
<dbReference type="InterPro" id="IPR008146">
    <property type="entry name" value="Gln_synth_cat_dom"/>
</dbReference>
<feature type="binding site" evidence="8">
    <location>
        <position position="333"/>
    </location>
    <ligand>
        <name>ATP</name>
        <dbReference type="ChEBI" id="CHEBI:30616"/>
    </ligand>
</feature>
<dbReference type="Proteomes" id="UP000001304">
    <property type="component" value="Chromosome"/>
</dbReference>
<dbReference type="GO" id="GO:0019740">
    <property type="term" value="P:nitrogen utilization"/>
    <property type="evidence" value="ECO:0007669"/>
    <property type="project" value="TreeGrafter"/>
</dbReference>
<dbReference type="InterPro" id="IPR004809">
    <property type="entry name" value="Gln_synth_I"/>
</dbReference>
<feature type="binding site" evidence="9">
    <location>
        <position position="352"/>
    </location>
    <ligand>
        <name>Mg(2+)</name>
        <dbReference type="ChEBI" id="CHEBI:18420"/>
        <label>1</label>
    </ligand>
</feature>
<comment type="similarity">
    <text evidence="2 11 12">Belongs to the glutamine synthetase family.</text>
</comment>
<evidence type="ECO:0000256" key="8">
    <source>
        <dbReference type="PIRSR" id="PIRSR604809-2"/>
    </source>
</evidence>
<feature type="binding site" evidence="8">
    <location>
        <position position="199"/>
    </location>
    <ligand>
        <name>ATP</name>
        <dbReference type="ChEBI" id="CHEBI:30616"/>
    </ligand>
</feature>
<feature type="binding site" evidence="7">
    <location>
        <position position="321"/>
    </location>
    <ligand>
        <name>L-glutamate</name>
        <dbReference type="ChEBI" id="CHEBI:29985"/>
    </ligand>
</feature>
<comment type="catalytic activity">
    <reaction evidence="14">
        <text>L-glutamate + NH4(+) + ATP = L-glutamine + ADP + phosphate + H(+)</text>
        <dbReference type="Rhea" id="RHEA:16169"/>
        <dbReference type="ChEBI" id="CHEBI:15378"/>
        <dbReference type="ChEBI" id="CHEBI:28938"/>
        <dbReference type="ChEBI" id="CHEBI:29985"/>
        <dbReference type="ChEBI" id="CHEBI:30616"/>
        <dbReference type="ChEBI" id="CHEBI:43474"/>
        <dbReference type="ChEBI" id="CHEBI:58359"/>
        <dbReference type="ChEBI" id="CHEBI:456216"/>
        <dbReference type="EC" id="6.3.1.2"/>
    </reaction>
</comment>
<dbReference type="PROSITE" id="PS51987">
    <property type="entry name" value="GS_CATALYTIC"/>
    <property type="match status" value="1"/>
</dbReference>
<dbReference type="AlphaFoldDB" id="E0STY7"/>
<dbReference type="PROSITE" id="PS00180">
    <property type="entry name" value="GLNA_1"/>
    <property type="match status" value="1"/>
</dbReference>
<evidence type="ECO:0000256" key="3">
    <source>
        <dbReference type="ARBA" id="ARBA00022490"/>
    </source>
</evidence>
<dbReference type="HOGENOM" id="CLU_017290_1_2_2"/>
<evidence type="ECO:0000256" key="6">
    <source>
        <dbReference type="ARBA" id="ARBA00022840"/>
    </source>
</evidence>
<protein>
    <recommendedName>
        <fullName evidence="14">Glutamine synthetase</fullName>
        <ecNumber evidence="14">6.3.1.2</ecNumber>
    </recommendedName>
</protein>
<keyword evidence="10" id="KW-0597">Phosphoprotein</keyword>
<evidence type="ECO:0000256" key="10">
    <source>
        <dbReference type="PIRSR" id="PIRSR604809-50"/>
    </source>
</evidence>
<dbReference type="GO" id="GO:0046872">
    <property type="term" value="F:metal ion binding"/>
    <property type="evidence" value="ECO:0007669"/>
    <property type="project" value="UniProtKB-KW"/>
</dbReference>